<dbReference type="EMBL" id="ML991799">
    <property type="protein sequence ID" value="KAF2234375.1"/>
    <property type="molecule type" value="Genomic_DNA"/>
</dbReference>
<evidence type="ECO:0000256" key="4">
    <source>
        <dbReference type="ARBA" id="ARBA00023002"/>
    </source>
</evidence>
<dbReference type="PANTHER" id="PTHR42877:SF5">
    <property type="entry name" value="L-ORNITHINE N(5)-MONOOXYGENASE-RELATED"/>
    <property type="match status" value="1"/>
</dbReference>
<organism evidence="5 6">
    <name type="scientific">Viridothelium virens</name>
    <name type="common">Speckled blister lichen</name>
    <name type="synonym">Trypethelium virens</name>
    <dbReference type="NCBI Taxonomy" id="1048519"/>
    <lineage>
        <taxon>Eukaryota</taxon>
        <taxon>Fungi</taxon>
        <taxon>Dikarya</taxon>
        <taxon>Ascomycota</taxon>
        <taxon>Pezizomycotina</taxon>
        <taxon>Dothideomycetes</taxon>
        <taxon>Dothideomycetes incertae sedis</taxon>
        <taxon>Trypetheliales</taxon>
        <taxon>Trypetheliaceae</taxon>
        <taxon>Viridothelium</taxon>
    </lineage>
</organism>
<proteinExistence type="inferred from homology"/>
<dbReference type="SUPFAM" id="SSF51905">
    <property type="entry name" value="FAD/NAD(P)-binding domain"/>
    <property type="match status" value="1"/>
</dbReference>
<keyword evidence="3" id="KW-0274">FAD</keyword>
<evidence type="ECO:0000313" key="5">
    <source>
        <dbReference type="EMBL" id="KAF2234375.1"/>
    </source>
</evidence>
<keyword evidence="6" id="KW-1185">Reference proteome</keyword>
<dbReference type="InterPro" id="IPR051209">
    <property type="entry name" value="FAD-bind_Monooxygenase_sf"/>
</dbReference>
<gene>
    <name evidence="5" type="ORF">EV356DRAFT_422714</name>
</gene>
<dbReference type="GO" id="GO:0004499">
    <property type="term" value="F:N,N-dimethylaniline monooxygenase activity"/>
    <property type="evidence" value="ECO:0007669"/>
    <property type="project" value="InterPro"/>
</dbReference>
<sequence length="510" mass="57288">MSIDTDVLIAGAGMSGLGFAVQLVRKFGTQSFELIEKADDVGGTWNINSYPGCGCDVPSHFYSYSFALNPHWSRKYSMQSEIQAYFRSVADRYNIIPHIRFHSTVETATWEEESSTWLISIKDTRTGAMQQRRSRVFISAVGALSVPKECEIPGAEDFKGHIFHSSRWDHSFKWADKDVVVLGNGCSATQFVPILTTGPSPVHHLTQFARQAHFLAARIDFAYSSSFKSLMRYMPLAMRLYRAKLYADMERDFAGFDITTGASIREGLKQENRAYVEQMAPERYVEALVPRTTIGCKRKVLDTGYLACLHSKNMKLVADDPVVGIEEEGVVTEAGRKVKADAIVLATGFATHQMLFPMEIRGREGVSLNDHWEKESAGAPSAYFGTCVPSFPNFFILMGPNTVTGHLSVIYTVECQINFALRLIAPILRSSRPSLLSSLLPSSSTVAVTAQAARYDSDWLQSRLTKLVWSSGCRTWALHPETGQNIMMYPDPQYMFWLRSLWVRWGDFEY</sequence>
<dbReference type="Pfam" id="PF00743">
    <property type="entry name" value="FMO-like"/>
    <property type="match status" value="1"/>
</dbReference>
<dbReference type="InterPro" id="IPR020946">
    <property type="entry name" value="Flavin_mOase-like"/>
</dbReference>
<accession>A0A6A6H8K3</accession>
<evidence type="ECO:0000256" key="1">
    <source>
        <dbReference type="ARBA" id="ARBA00010139"/>
    </source>
</evidence>
<comment type="similarity">
    <text evidence="1">Belongs to the FAD-binding monooxygenase family.</text>
</comment>
<keyword evidence="4" id="KW-0560">Oxidoreductase</keyword>
<evidence type="ECO:0000256" key="2">
    <source>
        <dbReference type="ARBA" id="ARBA00022630"/>
    </source>
</evidence>
<dbReference type="Gene3D" id="3.50.50.60">
    <property type="entry name" value="FAD/NAD(P)-binding domain"/>
    <property type="match status" value="2"/>
</dbReference>
<evidence type="ECO:0000313" key="6">
    <source>
        <dbReference type="Proteomes" id="UP000800092"/>
    </source>
</evidence>
<keyword evidence="5" id="KW-0503">Monooxygenase</keyword>
<dbReference type="Proteomes" id="UP000800092">
    <property type="component" value="Unassembled WGS sequence"/>
</dbReference>
<dbReference type="PANTHER" id="PTHR42877">
    <property type="entry name" value="L-ORNITHINE N(5)-MONOOXYGENASE-RELATED"/>
    <property type="match status" value="1"/>
</dbReference>
<dbReference type="OrthoDB" id="74360at2759"/>
<feature type="non-terminal residue" evidence="5">
    <location>
        <position position="510"/>
    </location>
</feature>
<dbReference type="InterPro" id="IPR036188">
    <property type="entry name" value="FAD/NAD-bd_sf"/>
</dbReference>
<dbReference type="AlphaFoldDB" id="A0A6A6H8K3"/>
<dbReference type="GO" id="GO:0050661">
    <property type="term" value="F:NADP binding"/>
    <property type="evidence" value="ECO:0007669"/>
    <property type="project" value="InterPro"/>
</dbReference>
<name>A0A6A6H8K3_VIRVR</name>
<reference evidence="5" key="1">
    <citation type="journal article" date="2020" name="Stud. Mycol.">
        <title>101 Dothideomycetes genomes: a test case for predicting lifestyles and emergence of pathogens.</title>
        <authorList>
            <person name="Haridas S."/>
            <person name="Albert R."/>
            <person name="Binder M."/>
            <person name="Bloem J."/>
            <person name="Labutti K."/>
            <person name="Salamov A."/>
            <person name="Andreopoulos B."/>
            <person name="Baker S."/>
            <person name="Barry K."/>
            <person name="Bills G."/>
            <person name="Bluhm B."/>
            <person name="Cannon C."/>
            <person name="Castanera R."/>
            <person name="Culley D."/>
            <person name="Daum C."/>
            <person name="Ezra D."/>
            <person name="Gonzalez J."/>
            <person name="Henrissat B."/>
            <person name="Kuo A."/>
            <person name="Liang C."/>
            <person name="Lipzen A."/>
            <person name="Lutzoni F."/>
            <person name="Magnuson J."/>
            <person name="Mondo S."/>
            <person name="Nolan M."/>
            <person name="Ohm R."/>
            <person name="Pangilinan J."/>
            <person name="Park H.-J."/>
            <person name="Ramirez L."/>
            <person name="Alfaro M."/>
            <person name="Sun H."/>
            <person name="Tritt A."/>
            <person name="Yoshinaga Y."/>
            <person name="Zwiers L.-H."/>
            <person name="Turgeon B."/>
            <person name="Goodwin S."/>
            <person name="Spatafora J."/>
            <person name="Crous P."/>
            <person name="Grigoriev I."/>
        </authorList>
    </citation>
    <scope>NUCLEOTIDE SEQUENCE</scope>
    <source>
        <strain evidence="5">Tuck. ex Michener</strain>
    </source>
</reference>
<evidence type="ECO:0000256" key="3">
    <source>
        <dbReference type="ARBA" id="ARBA00022827"/>
    </source>
</evidence>
<dbReference type="GO" id="GO:0050660">
    <property type="term" value="F:flavin adenine dinucleotide binding"/>
    <property type="evidence" value="ECO:0007669"/>
    <property type="project" value="InterPro"/>
</dbReference>
<protein>
    <submittedName>
        <fullName evidence="5">Cyclohexanone 1,2-monooxygenase</fullName>
    </submittedName>
</protein>
<keyword evidence="2" id="KW-0285">Flavoprotein</keyword>